<evidence type="ECO:0000313" key="6">
    <source>
        <dbReference type="Proteomes" id="UP001344447"/>
    </source>
</evidence>
<evidence type="ECO:0000256" key="3">
    <source>
        <dbReference type="ARBA" id="ARBA00023295"/>
    </source>
</evidence>
<evidence type="ECO:0000256" key="1">
    <source>
        <dbReference type="ARBA" id="ARBA00009176"/>
    </source>
</evidence>
<keyword evidence="3" id="KW-0326">Glycosidase</keyword>
<dbReference type="InterPro" id="IPR023186">
    <property type="entry name" value="IUNH"/>
</dbReference>
<dbReference type="PANTHER" id="PTHR12304">
    <property type="entry name" value="INOSINE-URIDINE PREFERRING NUCLEOSIDE HYDROLASE"/>
    <property type="match status" value="1"/>
</dbReference>
<protein>
    <recommendedName>
        <fullName evidence="4">Inosine/uridine-preferring nucleoside hydrolase domain-containing protein</fullName>
    </recommendedName>
</protein>
<evidence type="ECO:0000256" key="2">
    <source>
        <dbReference type="ARBA" id="ARBA00022801"/>
    </source>
</evidence>
<keyword evidence="2" id="KW-0378">Hydrolase</keyword>
<dbReference type="PANTHER" id="PTHR12304:SF4">
    <property type="entry name" value="URIDINE NUCLEOSIDASE"/>
    <property type="match status" value="1"/>
</dbReference>
<proteinExistence type="inferred from homology"/>
<dbReference type="GO" id="GO:0006152">
    <property type="term" value="P:purine nucleoside catabolic process"/>
    <property type="evidence" value="ECO:0007669"/>
    <property type="project" value="TreeGrafter"/>
</dbReference>
<dbReference type="InterPro" id="IPR001910">
    <property type="entry name" value="Inosine/uridine_hydrolase_dom"/>
</dbReference>
<comment type="caution">
    <text evidence="5">The sequence shown here is derived from an EMBL/GenBank/DDBJ whole genome shotgun (WGS) entry which is preliminary data.</text>
</comment>
<organism evidence="5 6">
    <name type="scientific">Dictyostelium firmibasis</name>
    <dbReference type="NCBI Taxonomy" id="79012"/>
    <lineage>
        <taxon>Eukaryota</taxon>
        <taxon>Amoebozoa</taxon>
        <taxon>Evosea</taxon>
        <taxon>Eumycetozoa</taxon>
        <taxon>Dictyostelia</taxon>
        <taxon>Dictyosteliales</taxon>
        <taxon>Dictyosteliaceae</taxon>
        <taxon>Dictyostelium</taxon>
    </lineage>
</organism>
<keyword evidence="6" id="KW-1185">Reference proteome</keyword>
<accession>A0AAN7TLI3</accession>
<dbReference type="Pfam" id="PF01156">
    <property type="entry name" value="IU_nuc_hydro"/>
    <property type="match status" value="1"/>
</dbReference>
<comment type="similarity">
    <text evidence="1">Belongs to the IUNH family.</text>
</comment>
<gene>
    <name evidence="5" type="ORF">RB653_010415</name>
</gene>
<feature type="domain" description="Inosine/uridine-preferring nucleoside hydrolase" evidence="4">
    <location>
        <begin position="11"/>
        <end position="324"/>
    </location>
</feature>
<dbReference type="SUPFAM" id="SSF53590">
    <property type="entry name" value="Nucleoside hydrolase"/>
    <property type="match status" value="1"/>
</dbReference>
<dbReference type="AlphaFoldDB" id="A0AAN7TLI3"/>
<dbReference type="EMBL" id="JAVFKY010000006">
    <property type="protein sequence ID" value="KAK5575159.1"/>
    <property type="molecule type" value="Genomic_DNA"/>
</dbReference>
<evidence type="ECO:0000313" key="5">
    <source>
        <dbReference type="EMBL" id="KAK5575159.1"/>
    </source>
</evidence>
<dbReference type="Proteomes" id="UP001344447">
    <property type="component" value="Unassembled WGS sequence"/>
</dbReference>
<dbReference type="GO" id="GO:0008477">
    <property type="term" value="F:purine nucleosidase activity"/>
    <property type="evidence" value="ECO:0007669"/>
    <property type="project" value="TreeGrafter"/>
</dbReference>
<name>A0AAN7TLI3_9MYCE</name>
<dbReference type="CDD" id="cd02651">
    <property type="entry name" value="nuc_hydro_IU_UC_XIUA"/>
    <property type="match status" value="1"/>
</dbReference>
<dbReference type="GO" id="GO:0005829">
    <property type="term" value="C:cytosol"/>
    <property type="evidence" value="ECO:0007669"/>
    <property type="project" value="TreeGrafter"/>
</dbReference>
<evidence type="ECO:0000259" key="4">
    <source>
        <dbReference type="Pfam" id="PF01156"/>
    </source>
</evidence>
<sequence>MTKGNEGLIPIWLDHDCGHDDSFAMLLAFHTPIFKILGVSSIHGNQTVDKTTINALTTLEIIGKSNCGVDVVKGVRSPMCRPEQVCSEIHGESGLDCPTAELPKPTQLAITDRPAIQVMYERISKFYTENQEKQKVTIVATGSLTNVALLFVVYPQIKSMVEVSLLGGAINFGNISPAAEYNILVDPEAAKVVFESGVKVVMVPLECSHKALVNEKILERISSIEKVNGGEEESQFIKIIKGLLLFFAENYKSIFGFDHPPLHDPLAVAYLIDPTIFTCKLMRVDIETSSHLCLGRTVVDLFGMSKLQKNVHVCTDIDVDKFWDAMISSIERCYNHLHKSNK</sequence>
<reference evidence="5 6" key="1">
    <citation type="submission" date="2023-11" db="EMBL/GenBank/DDBJ databases">
        <title>Dfirmibasis_genome.</title>
        <authorList>
            <person name="Edelbroek B."/>
            <person name="Kjellin J."/>
            <person name="Jerlstrom-Hultqvist J."/>
            <person name="Soderbom F."/>
        </authorList>
    </citation>
    <scope>NUCLEOTIDE SEQUENCE [LARGE SCALE GENOMIC DNA]</scope>
    <source>
        <strain evidence="5 6">TNS-C-14</strain>
    </source>
</reference>
<dbReference type="InterPro" id="IPR036452">
    <property type="entry name" value="Ribo_hydro-like"/>
</dbReference>
<dbReference type="Gene3D" id="3.90.245.10">
    <property type="entry name" value="Ribonucleoside hydrolase-like"/>
    <property type="match status" value="1"/>
</dbReference>